<dbReference type="PANTHER" id="PTHR43415:SF3">
    <property type="entry name" value="GNAT-FAMILY ACETYLTRANSFERASE"/>
    <property type="match status" value="1"/>
</dbReference>
<reference evidence="3" key="1">
    <citation type="submission" date="2010-05" db="EMBL/GenBank/DDBJ databases">
        <title>The Genome Sequence of Magnaporthe poae strain ATCC 64411.</title>
        <authorList>
            <consortium name="The Broad Institute Genome Sequencing Platform"/>
            <consortium name="Broad Institute Genome Sequencing Center for Infectious Disease"/>
            <person name="Ma L.-J."/>
            <person name="Dead R."/>
            <person name="Young S."/>
            <person name="Zeng Q."/>
            <person name="Koehrsen M."/>
            <person name="Alvarado L."/>
            <person name="Berlin A."/>
            <person name="Chapman S.B."/>
            <person name="Chen Z."/>
            <person name="Freedman E."/>
            <person name="Gellesch M."/>
            <person name="Goldberg J."/>
            <person name="Griggs A."/>
            <person name="Gujja S."/>
            <person name="Heilman E.R."/>
            <person name="Heiman D."/>
            <person name="Hepburn T."/>
            <person name="Howarth C."/>
            <person name="Jen D."/>
            <person name="Larson L."/>
            <person name="Mehta T."/>
            <person name="Neiman D."/>
            <person name="Pearson M."/>
            <person name="Roberts A."/>
            <person name="Saif S."/>
            <person name="Shea T."/>
            <person name="Shenoy N."/>
            <person name="Sisk P."/>
            <person name="Stolte C."/>
            <person name="Sykes S."/>
            <person name="Walk T."/>
            <person name="White J."/>
            <person name="Yandava C."/>
            <person name="Haas B."/>
            <person name="Nusbaum C."/>
            <person name="Birren B."/>
        </authorList>
    </citation>
    <scope>NUCLEOTIDE SEQUENCE</scope>
    <source>
        <strain evidence="3">ATCC 64411</strain>
    </source>
</reference>
<dbReference type="AlphaFoldDB" id="A0A0C4EBT9"/>
<dbReference type="EMBL" id="GL876977">
    <property type="protein sequence ID" value="KLU91630.1"/>
    <property type="molecule type" value="Genomic_DNA"/>
</dbReference>
<sequence>MATDVSNVFSSERLVFRAMEDNEEDKAWFHKLKNDPTAFATADLELLRPQTRKRSDEDFLDMAKSTLAVVICLPPPPANETTPETAQQQQQQQQQPPKPTPIGILCLGETSGPAYWSHHRECGVVLQIVAGHRDKGYGTEALTWAVDWAFTYANMHRISLGVLEHNARGIHVYEKIGFRREGAYRSSHYHQRRYWDHLIYGMLEEEWVEMRRGTTRGS</sequence>
<protein>
    <recommendedName>
        <fullName evidence="2">N-acetyltransferase domain-containing protein</fullName>
    </recommendedName>
</protein>
<dbReference type="InterPro" id="IPR000182">
    <property type="entry name" value="GNAT_dom"/>
</dbReference>
<reference evidence="5" key="2">
    <citation type="submission" date="2010-05" db="EMBL/GenBank/DDBJ databases">
        <title>The genome sequence of Magnaporthe poae strain ATCC 64411.</title>
        <authorList>
            <person name="Ma L.-J."/>
            <person name="Dead R."/>
            <person name="Young S."/>
            <person name="Zeng Q."/>
            <person name="Koehrsen M."/>
            <person name="Alvarado L."/>
            <person name="Berlin A."/>
            <person name="Chapman S.B."/>
            <person name="Chen Z."/>
            <person name="Freedman E."/>
            <person name="Gellesch M."/>
            <person name="Goldberg J."/>
            <person name="Griggs A."/>
            <person name="Gujja S."/>
            <person name="Heilman E.R."/>
            <person name="Heiman D."/>
            <person name="Hepburn T."/>
            <person name="Howarth C."/>
            <person name="Jen D."/>
            <person name="Larson L."/>
            <person name="Mehta T."/>
            <person name="Neiman D."/>
            <person name="Pearson M."/>
            <person name="Roberts A."/>
            <person name="Saif S."/>
            <person name="Shea T."/>
            <person name="Shenoy N."/>
            <person name="Sisk P."/>
            <person name="Stolte C."/>
            <person name="Sykes S."/>
            <person name="Walk T."/>
            <person name="White J."/>
            <person name="Yandava C."/>
            <person name="Haas B."/>
            <person name="Nusbaum C."/>
            <person name="Birren B."/>
        </authorList>
    </citation>
    <scope>NUCLEOTIDE SEQUENCE [LARGE SCALE GENOMIC DNA]</scope>
    <source>
        <strain evidence="5">ATCC 64411 / 73-15</strain>
    </source>
</reference>
<reference evidence="4" key="4">
    <citation type="journal article" date="2015" name="G3 (Bethesda)">
        <title>Genome sequences of three phytopathogenic species of the Magnaporthaceae family of fungi.</title>
        <authorList>
            <person name="Okagaki L.H."/>
            <person name="Nunes C.C."/>
            <person name="Sailsbery J."/>
            <person name="Clay B."/>
            <person name="Brown D."/>
            <person name="John T."/>
            <person name="Oh Y."/>
            <person name="Young N."/>
            <person name="Fitzgerald M."/>
            <person name="Haas B.J."/>
            <person name="Zeng Q."/>
            <person name="Young S."/>
            <person name="Adiconis X."/>
            <person name="Fan L."/>
            <person name="Levin J.Z."/>
            <person name="Mitchell T.K."/>
            <person name="Okubara P.A."/>
            <person name="Farman M.L."/>
            <person name="Kohn L.M."/>
            <person name="Birren B."/>
            <person name="Ma L.-J."/>
            <person name="Dean R.A."/>
        </authorList>
    </citation>
    <scope>NUCLEOTIDE SEQUENCE</scope>
    <source>
        <strain evidence="4">ATCC 64411 / 73-15</strain>
    </source>
</reference>
<evidence type="ECO:0000313" key="3">
    <source>
        <dbReference type="EMBL" id="KLU91630.1"/>
    </source>
</evidence>
<name>A0A0C4EBT9_MAGP6</name>
<reference evidence="3" key="3">
    <citation type="submission" date="2011-03" db="EMBL/GenBank/DDBJ databases">
        <title>Annotation of Magnaporthe poae ATCC 64411.</title>
        <authorList>
            <person name="Ma L.-J."/>
            <person name="Dead R."/>
            <person name="Young S.K."/>
            <person name="Zeng Q."/>
            <person name="Gargeya S."/>
            <person name="Fitzgerald M."/>
            <person name="Haas B."/>
            <person name="Abouelleil A."/>
            <person name="Alvarado L."/>
            <person name="Arachchi H.M."/>
            <person name="Berlin A."/>
            <person name="Brown A."/>
            <person name="Chapman S.B."/>
            <person name="Chen Z."/>
            <person name="Dunbar C."/>
            <person name="Freedman E."/>
            <person name="Gearin G."/>
            <person name="Gellesch M."/>
            <person name="Goldberg J."/>
            <person name="Griggs A."/>
            <person name="Gujja S."/>
            <person name="Heiman D."/>
            <person name="Howarth C."/>
            <person name="Larson L."/>
            <person name="Lui A."/>
            <person name="MacDonald P.J.P."/>
            <person name="Mehta T."/>
            <person name="Montmayeur A."/>
            <person name="Murphy C."/>
            <person name="Neiman D."/>
            <person name="Pearson M."/>
            <person name="Priest M."/>
            <person name="Roberts A."/>
            <person name="Saif S."/>
            <person name="Shea T."/>
            <person name="Shenoy N."/>
            <person name="Sisk P."/>
            <person name="Stolte C."/>
            <person name="Sykes S."/>
            <person name="Yandava C."/>
            <person name="Wortman J."/>
            <person name="Nusbaum C."/>
            <person name="Birren B."/>
        </authorList>
    </citation>
    <scope>NUCLEOTIDE SEQUENCE</scope>
    <source>
        <strain evidence="3">ATCC 64411</strain>
    </source>
</reference>
<feature type="domain" description="N-acetyltransferase" evidence="2">
    <location>
        <begin position="57"/>
        <end position="205"/>
    </location>
</feature>
<dbReference type="Pfam" id="PF13302">
    <property type="entry name" value="Acetyltransf_3"/>
    <property type="match status" value="1"/>
</dbReference>
<dbReference type="PANTHER" id="PTHR43415">
    <property type="entry name" value="SPERMIDINE N(1)-ACETYLTRANSFERASE"/>
    <property type="match status" value="1"/>
</dbReference>
<dbReference type="PROSITE" id="PS51186">
    <property type="entry name" value="GNAT"/>
    <property type="match status" value="1"/>
</dbReference>
<feature type="compositionally biased region" description="Low complexity" evidence="1">
    <location>
        <begin position="79"/>
        <end position="95"/>
    </location>
</feature>
<accession>A0A0C4EBT9</accession>
<dbReference type="OrthoDB" id="64477at2759"/>
<dbReference type="OMA" id="AFAYNER"/>
<organism evidence="4 5">
    <name type="scientific">Magnaporthiopsis poae (strain ATCC 64411 / 73-15)</name>
    <name type="common">Kentucky bluegrass fungus</name>
    <name type="synonym">Magnaporthe poae</name>
    <dbReference type="NCBI Taxonomy" id="644358"/>
    <lineage>
        <taxon>Eukaryota</taxon>
        <taxon>Fungi</taxon>
        <taxon>Dikarya</taxon>
        <taxon>Ascomycota</taxon>
        <taxon>Pezizomycotina</taxon>
        <taxon>Sordariomycetes</taxon>
        <taxon>Sordariomycetidae</taxon>
        <taxon>Magnaporthales</taxon>
        <taxon>Magnaporthaceae</taxon>
        <taxon>Magnaporthiopsis</taxon>
    </lineage>
</organism>
<dbReference type="GO" id="GO:0016747">
    <property type="term" value="F:acyltransferase activity, transferring groups other than amino-acyl groups"/>
    <property type="evidence" value="ECO:0007669"/>
    <property type="project" value="InterPro"/>
</dbReference>
<dbReference type="InterPro" id="IPR016181">
    <property type="entry name" value="Acyl_CoA_acyltransferase"/>
</dbReference>
<dbReference type="SUPFAM" id="SSF55729">
    <property type="entry name" value="Acyl-CoA N-acyltransferases (Nat)"/>
    <property type="match status" value="1"/>
</dbReference>
<gene>
    <name evidence="3" type="ORF">MAPG_10148</name>
</gene>
<dbReference type="Proteomes" id="UP000011715">
    <property type="component" value="Unassembled WGS sequence"/>
</dbReference>
<evidence type="ECO:0000256" key="1">
    <source>
        <dbReference type="SAM" id="MobiDB-lite"/>
    </source>
</evidence>
<reference evidence="4" key="5">
    <citation type="submission" date="2015-06" db="UniProtKB">
        <authorList>
            <consortium name="EnsemblFungi"/>
        </authorList>
    </citation>
    <scope>IDENTIFICATION</scope>
    <source>
        <strain evidence="4">ATCC 64411</strain>
    </source>
</reference>
<feature type="region of interest" description="Disordered" evidence="1">
    <location>
        <begin position="73"/>
        <end position="103"/>
    </location>
</feature>
<evidence type="ECO:0000313" key="5">
    <source>
        <dbReference type="Proteomes" id="UP000011715"/>
    </source>
</evidence>
<dbReference type="EnsemblFungi" id="MAPG_10148T0">
    <property type="protein sequence ID" value="MAPG_10148T0"/>
    <property type="gene ID" value="MAPG_10148"/>
</dbReference>
<dbReference type="EMBL" id="ADBL01002611">
    <property type="status" value="NOT_ANNOTATED_CDS"/>
    <property type="molecule type" value="Genomic_DNA"/>
</dbReference>
<dbReference type="eggNOG" id="ENOG502RY5I">
    <property type="taxonomic scope" value="Eukaryota"/>
</dbReference>
<dbReference type="Gene3D" id="3.40.630.30">
    <property type="match status" value="1"/>
</dbReference>
<evidence type="ECO:0000313" key="4">
    <source>
        <dbReference type="EnsemblFungi" id="MAPG_10148T0"/>
    </source>
</evidence>
<dbReference type="VEuPathDB" id="FungiDB:MAPG_10148"/>
<proteinExistence type="predicted"/>
<evidence type="ECO:0000259" key="2">
    <source>
        <dbReference type="PROSITE" id="PS51186"/>
    </source>
</evidence>
<keyword evidence="5" id="KW-1185">Reference proteome</keyword>